<evidence type="ECO:0000259" key="5">
    <source>
        <dbReference type="Pfam" id="PF15309"/>
    </source>
</evidence>
<dbReference type="GO" id="GO:0005813">
    <property type="term" value="C:centrosome"/>
    <property type="evidence" value="ECO:0007669"/>
    <property type="project" value="UniProtKB-SubCell"/>
</dbReference>
<feature type="region of interest" description="Disordered" evidence="4">
    <location>
        <begin position="335"/>
        <end position="368"/>
    </location>
</feature>
<feature type="region of interest" description="Disordered" evidence="4">
    <location>
        <begin position="716"/>
        <end position="744"/>
    </location>
</feature>
<keyword evidence="2" id="KW-0963">Cytoplasm</keyword>
<dbReference type="GO" id="GO:0046599">
    <property type="term" value="P:regulation of centriole replication"/>
    <property type="evidence" value="ECO:0007669"/>
    <property type="project" value="TreeGrafter"/>
</dbReference>
<gene>
    <name evidence="6" type="ORF">SKAU_G00143500</name>
</gene>
<dbReference type="GO" id="GO:0008017">
    <property type="term" value="F:microtubule binding"/>
    <property type="evidence" value="ECO:0007669"/>
    <property type="project" value="TreeGrafter"/>
</dbReference>
<dbReference type="Pfam" id="PF15309">
    <property type="entry name" value="ALMS_motif"/>
    <property type="match status" value="1"/>
</dbReference>
<feature type="compositionally biased region" description="Low complexity" evidence="4">
    <location>
        <begin position="653"/>
        <end position="663"/>
    </location>
</feature>
<feature type="compositionally biased region" description="Basic and acidic residues" evidence="4">
    <location>
        <begin position="1"/>
        <end position="26"/>
    </location>
</feature>
<feature type="domain" description="ALMS motif" evidence="5">
    <location>
        <begin position="688"/>
        <end position="813"/>
    </location>
</feature>
<feature type="region of interest" description="Disordered" evidence="4">
    <location>
        <begin position="217"/>
        <end position="240"/>
    </location>
</feature>
<feature type="compositionally biased region" description="Polar residues" evidence="4">
    <location>
        <begin position="537"/>
        <end position="559"/>
    </location>
</feature>
<dbReference type="EMBL" id="JAINUF010000004">
    <property type="protein sequence ID" value="KAJ8365519.1"/>
    <property type="molecule type" value="Genomic_DNA"/>
</dbReference>
<keyword evidence="7" id="KW-1185">Reference proteome</keyword>
<name>A0A9Q1FT55_SYNKA</name>
<dbReference type="InterPro" id="IPR029299">
    <property type="entry name" value="ALMS_motif"/>
</dbReference>
<feature type="region of interest" description="Disordered" evidence="4">
    <location>
        <begin position="306"/>
        <end position="325"/>
    </location>
</feature>
<evidence type="ECO:0000256" key="1">
    <source>
        <dbReference type="ARBA" id="ARBA00004300"/>
    </source>
</evidence>
<protein>
    <recommendedName>
        <fullName evidence="5">ALMS motif domain-containing protein</fullName>
    </recommendedName>
</protein>
<dbReference type="OrthoDB" id="8899035at2759"/>
<comment type="caution">
    <text evidence="6">The sequence shown here is derived from an EMBL/GenBank/DDBJ whole genome shotgun (WGS) entry which is preliminary data.</text>
</comment>
<organism evidence="6 7">
    <name type="scientific">Synaphobranchus kaupii</name>
    <name type="common">Kaup's arrowtooth eel</name>
    <dbReference type="NCBI Taxonomy" id="118154"/>
    <lineage>
        <taxon>Eukaryota</taxon>
        <taxon>Metazoa</taxon>
        <taxon>Chordata</taxon>
        <taxon>Craniata</taxon>
        <taxon>Vertebrata</taxon>
        <taxon>Euteleostomi</taxon>
        <taxon>Actinopterygii</taxon>
        <taxon>Neopterygii</taxon>
        <taxon>Teleostei</taxon>
        <taxon>Anguilliformes</taxon>
        <taxon>Synaphobranchidae</taxon>
        <taxon>Synaphobranchus</taxon>
    </lineage>
</organism>
<feature type="region of interest" description="Disordered" evidence="4">
    <location>
        <begin position="501"/>
        <end position="590"/>
    </location>
</feature>
<comment type="subcellular location">
    <subcellularLocation>
        <location evidence="1">Cytoplasm</location>
        <location evidence="1">Cytoskeleton</location>
        <location evidence="1">Microtubule organizing center</location>
        <location evidence="1">Centrosome</location>
    </subcellularLocation>
</comment>
<accession>A0A9Q1FT55</accession>
<dbReference type="GO" id="GO:0005829">
    <property type="term" value="C:cytosol"/>
    <property type="evidence" value="ECO:0007669"/>
    <property type="project" value="TreeGrafter"/>
</dbReference>
<dbReference type="PANTHER" id="PTHR21553:SF24">
    <property type="entry name" value="(E2-INDEPENDENT) E3 UBIQUITIN-CONJUGATING ENZYME FATS"/>
    <property type="match status" value="1"/>
</dbReference>
<evidence type="ECO:0000313" key="7">
    <source>
        <dbReference type="Proteomes" id="UP001152622"/>
    </source>
</evidence>
<evidence type="ECO:0000313" key="6">
    <source>
        <dbReference type="EMBL" id="KAJ8365519.1"/>
    </source>
</evidence>
<feature type="region of interest" description="Disordered" evidence="4">
    <location>
        <begin position="433"/>
        <end position="460"/>
    </location>
</feature>
<feature type="region of interest" description="Disordered" evidence="4">
    <location>
        <begin position="98"/>
        <end position="135"/>
    </location>
</feature>
<evidence type="ECO:0000256" key="4">
    <source>
        <dbReference type="SAM" id="MobiDB-lite"/>
    </source>
</evidence>
<reference evidence="6" key="1">
    <citation type="journal article" date="2023" name="Science">
        <title>Genome structures resolve the early diversification of teleost fishes.</title>
        <authorList>
            <person name="Parey E."/>
            <person name="Louis A."/>
            <person name="Montfort J."/>
            <person name="Bouchez O."/>
            <person name="Roques C."/>
            <person name="Iampietro C."/>
            <person name="Lluch J."/>
            <person name="Castinel A."/>
            <person name="Donnadieu C."/>
            <person name="Desvignes T."/>
            <person name="Floi Bucao C."/>
            <person name="Jouanno E."/>
            <person name="Wen M."/>
            <person name="Mejri S."/>
            <person name="Dirks R."/>
            <person name="Jansen H."/>
            <person name="Henkel C."/>
            <person name="Chen W.J."/>
            <person name="Zahm M."/>
            <person name="Cabau C."/>
            <person name="Klopp C."/>
            <person name="Thompson A.W."/>
            <person name="Robinson-Rechavi M."/>
            <person name="Braasch I."/>
            <person name="Lecointre G."/>
            <person name="Bobe J."/>
            <person name="Postlethwait J.H."/>
            <person name="Berthelot C."/>
            <person name="Roest Crollius H."/>
            <person name="Guiguen Y."/>
        </authorList>
    </citation>
    <scope>NUCLEOTIDE SEQUENCE</scope>
    <source>
        <strain evidence="6">WJC10195</strain>
    </source>
</reference>
<feature type="region of interest" description="Disordered" evidence="4">
    <location>
        <begin position="628"/>
        <end position="685"/>
    </location>
</feature>
<proteinExistence type="predicted"/>
<dbReference type="AlphaFoldDB" id="A0A9Q1FT55"/>
<evidence type="ECO:0000256" key="2">
    <source>
        <dbReference type="ARBA" id="ARBA00022490"/>
    </source>
</evidence>
<dbReference type="Proteomes" id="UP001152622">
    <property type="component" value="Chromosome 4"/>
</dbReference>
<feature type="region of interest" description="Disordered" evidence="4">
    <location>
        <begin position="1"/>
        <end position="38"/>
    </location>
</feature>
<feature type="compositionally biased region" description="Polar residues" evidence="4">
    <location>
        <begin position="724"/>
        <end position="737"/>
    </location>
</feature>
<keyword evidence="3" id="KW-0206">Cytoskeleton</keyword>
<sequence>MEVKLERWGRLSESPRRVEETSDGRRSRGPGWRRSGDESYWESLVSAVEVIPQVPRPQSCIGGIGVEGWLQQLETAQGIAPACAKMPPLSDRTVSMPTLQGGAPFRHYPGRGRDRAPHRPVGRNETPPGSEEELLAPPGQWETARFRSAPRAQPVRISTLASVKNGWLPLQKRAAVCDVTCHAPPPKDSTCQDQHNPAITTQNPKCYIKKNGLEHTDAEEKDNSSKQANCMDPRTRRLSGQASPNIIQDSNLASLEGDSPLGRERWKKEWEARRTAFFSDGIQSGDNDGVARAAPRIHSPLHRTVSAPVPSRTAAPPAGVETLPTKPRFSSIMVSAKRIPRSQTSPSSSPTAKLDEAGSSAPPALVNHAGKPDVVRRRVSMIKVTDDGRNRCADETRPGVVTRQFRRSYAEGDEKEDAISRFWEQSRIVPAQPVEGQAGYAGAAPHPRRPRSFSLAEPERGGEKIYRSTLSLYLCSPASSGTAGGGSGAPRRPLSFAGAFRHAEPGLGGPPAPAAKQPSREPPEKANTGCAGDAACSLNTRPPSASQPGTGTSRPNSEPSKQDVGTCLGLGLHPGQSWSQPSAAIKPQESDTHQSAEAILALNAAAIIANIKLQARISKMASLLSEREKKELPETGNETVEDSGSHESCPPDGGVVRRAQGNAGRRGRPRPIHWQEPLSDQQEDNAAPLTVREALELLRPDFISRSQQRVKEVERRALKRRAQQRSTPELESAQGTRRTCRAEPRPFSDNHCKLGDRGIVGKEMVLRSKRANSSLPLIKSNRQEEKKKVTSQTNRLRAAVFKKKLLDQILQRNTD</sequence>
<dbReference type="PANTHER" id="PTHR21553">
    <property type="entry name" value="ALMS1-RELATED"/>
    <property type="match status" value="1"/>
</dbReference>
<feature type="compositionally biased region" description="Low complexity" evidence="4">
    <location>
        <begin position="342"/>
        <end position="351"/>
    </location>
</feature>
<dbReference type="GO" id="GO:0005814">
    <property type="term" value="C:centriole"/>
    <property type="evidence" value="ECO:0007669"/>
    <property type="project" value="TreeGrafter"/>
</dbReference>
<evidence type="ECO:0000256" key="3">
    <source>
        <dbReference type="ARBA" id="ARBA00023212"/>
    </source>
</evidence>